<feature type="region of interest" description="Disordered" evidence="1">
    <location>
        <begin position="312"/>
        <end position="480"/>
    </location>
</feature>
<name>A0A6P6RAF6_CARAU</name>
<evidence type="ECO:0000313" key="3">
    <source>
        <dbReference type="RefSeq" id="XP_026142255.1"/>
    </source>
</evidence>
<feature type="compositionally biased region" description="Polar residues" evidence="1">
    <location>
        <begin position="1579"/>
        <end position="1598"/>
    </location>
</feature>
<feature type="compositionally biased region" description="Polar residues" evidence="1">
    <location>
        <begin position="1210"/>
        <end position="1219"/>
    </location>
</feature>
<dbReference type="GeneID" id="113117653"/>
<dbReference type="RefSeq" id="XP_026142255.1">
    <property type="nucleotide sequence ID" value="XM_026286470.1"/>
</dbReference>
<dbReference type="GO" id="GO:0036064">
    <property type="term" value="C:ciliary basal body"/>
    <property type="evidence" value="ECO:0007669"/>
    <property type="project" value="TreeGrafter"/>
</dbReference>
<feature type="compositionally biased region" description="Polar residues" evidence="1">
    <location>
        <begin position="312"/>
        <end position="327"/>
    </location>
</feature>
<feature type="compositionally biased region" description="Polar residues" evidence="1">
    <location>
        <begin position="1159"/>
        <end position="1169"/>
    </location>
</feature>
<organism evidence="2 3">
    <name type="scientific">Carassius auratus</name>
    <name type="common">Goldfish</name>
    <dbReference type="NCBI Taxonomy" id="7957"/>
    <lineage>
        <taxon>Eukaryota</taxon>
        <taxon>Metazoa</taxon>
        <taxon>Chordata</taxon>
        <taxon>Craniata</taxon>
        <taxon>Vertebrata</taxon>
        <taxon>Euteleostomi</taxon>
        <taxon>Actinopterygii</taxon>
        <taxon>Neopterygii</taxon>
        <taxon>Teleostei</taxon>
        <taxon>Ostariophysi</taxon>
        <taxon>Cypriniformes</taxon>
        <taxon>Cyprinidae</taxon>
        <taxon>Cyprininae</taxon>
        <taxon>Carassius</taxon>
    </lineage>
</organism>
<dbReference type="PANTHER" id="PTHR15721">
    <property type="entry name" value="KIAA0586 PROTEIN"/>
    <property type="match status" value="1"/>
</dbReference>
<feature type="compositionally biased region" description="Low complexity" evidence="1">
    <location>
        <begin position="1291"/>
        <end position="1308"/>
    </location>
</feature>
<feature type="region of interest" description="Disordered" evidence="1">
    <location>
        <begin position="513"/>
        <end position="543"/>
    </location>
</feature>
<feature type="compositionally biased region" description="Polar residues" evidence="1">
    <location>
        <begin position="1114"/>
        <end position="1128"/>
    </location>
</feature>
<feature type="compositionally biased region" description="Polar residues" evidence="1">
    <location>
        <begin position="513"/>
        <end position="523"/>
    </location>
</feature>
<feature type="region of interest" description="Disordered" evidence="1">
    <location>
        <begin position="1573"/>
        <end position="1598"/>
    </location>
</feature>
<dbReference type="GO" id="GO:0005814">
    <property type="term" value="C:centriole"/>
    <property type="evidence" value="ECO:0007669"/>
    <property type="project" value="TreeGrafter"/>
</dbReference>
<dbReference type="OrthoDB" id="10057439at2759"/>
<dbReference type="InterPro" id="IPR029246">
    <property type="entry name" value="TALPID3"/>
</dbReference>
<sequence>MFTTDNSENKSLITDRKVEMEPCCVSVVNNTNLNDSTSSSDAADVLIRSTRAALGASREEIQHEGHNKVNIYIRRLSDSEDIHSVNEREIPPVHQVNIPSASDTAESHEQHPSGSSNQFADISDKTSRNKKSKITIMEMANSKSIGEDMQISTYSADGRGAVSAALKKRSQSVPLRRNVTVQVLDQDRSQTPRGQSEPACPLGDPGTSANVAAITAATIAATAPLIKAQSEMEAQIALVTAELRRLQASESSVPLERAQNSSVGRAAFLEEQLNLLTQQRLQHLETIQCQQIQLQNRLLGSALDVVAARANTDSQSTLHTGSVTQISDSHRVRLSATDKTSVLKDVLRDKQTGGHTSPLETPAPRKVIPKPTHWTSSTNTIKPQRSSLRNQGNGRLQDRSPNNRRSPERCALQSVGVKRFAMATADNGQPERSRKSQTPPKTSVAFPGSVQPEEPAFMKPPKEQENQAEHTCVAPSSSAVQRANEMLQDLGRLKNEMRSLLQTADAFPVQNAKWTQNSRSSHLAPSATAPPPSTTPVSVPPEPADAITIRAAPLNRPSILKSIQPPTSMFEDAGLVLRQVRQSKKVLEENLETILRATDGEVLHTQLEALSKNRDVREELRIKKTVNAWINTLSKDIQDELARESCERFVERSDAAVSKVVQQGQGSRSGRVAGPRGGGRGRGRGGGETSAADKKTSLRGSIRAQAENTLAHGKQPAPSVRTRPEGKRESAQPVVPKSQDDQEYLARLYGKALYDGHRRTLKKSPYLRFNSPTLKSKPQRPKVVETVKGVKMKSSKTQTSQFVDVVPAQQSSVSEPHFLFSPSDPDQPQQAGSPVRGYLIPMAIPLGKPRVDSQAPVPSRVIISDKPATVITSFPPIAVPEPKPAPAIRKPNTILLEVQSKPKKRTPRLQIQVQPGVNIESGLCSQPGSSTPLIPAETIFPPPPTHAAEEPHAGEDQEENIFPGTNFLSVADISQETHGGLPDSPIELSGLPSPPAALYHGPAFPPQHPQSTPLTEPILSTIQQRETLENRLLDWVEQQLMARVITGMFPQPVQTDPASQSEPENSVTSDIVEAAGGGGLQLFVDTGVPVDSELIRQCVNEVLAETVAVMLGQRETQSEPAAPVQTQDAQEKVTEVPTPAPTPEPISKDPPSPVRTPDLSEQLSTTLSPKESHKKSASPGPDRIPVGTPTTTPIPSPTRVATPSPPPANQSPDSASLQNHPWGRTELPLEEEQPHSERQEQPSAPVVMSVAQEDDEEESVIHPSSPLPSKPTIPPPPLPPVSQEPPPAAPPESSSSSSSSEESSSSSSVTVTGTETAARHISEGELLLTHGQMAAVRVLEEEGVILPNLMTSLNSSLHGVQDMDYDLPSEGQVIRAPHVPAHHDPILSLLARMERGPVSQSQQPEKWWEEESSGEVSEGQRPLLTAAAEIVLTGHSLMDQQRYTEISPHATLTSPGQVPADHTGAVVEDTGRSVNLRSSEEQKDAEVYHHVTTVSSAQLQDTQNQSSQSAQAVHRPAPILVRQYQDREEPELPRLRRLSDDTFFGDNEKGEDVFLHTEGGGSDVRVMSVRLPSVKQDQESVSLSSVEGDTDSSANDVY</sequence>
<dbReference type="PANTHER" id="PTHR15721:SF2">
    <property type="entry name" value="PROTEIN TALPID3"/>
    <property type="match status" value="1"/>
</dbReference>
<dbReference type="CTD" id="9786"/>
<feature type="region of interest" description="Disordered" evidence="1">
    <location>
        <begin position="657"/>
        <end position="739"/>
    </location>
</feature>
<feature type="region of interest" description="Disordered" evidence="1">
    <location>
        <begin position="101"/>
        <end position="133"/>
    </location>
</feature>
<feature type="region of interest" description="Disordered" evidence="1">
    <location>
        <begin position="1114"/>
        <end position="1316"/>
    </location>
</feature>
<dbReference type="GO" id="GO:0007224">
    <property type="term" value="P:smoothened signaling pathway"/>
    <property type="evidence" value="ECO:0007669"/>
    <property type="project" value="InterPro"/>
</dbReference>
<dbReference type="KEGG" id="caua:113117653"/>
<feature type="region of interest" description="Disordered" evidence="1">
    <location>
        <begin position="1398"/>
        <end position="1420"/>
    </location>
</feature>
<dbReference type="Proteomes" id="UP000515129">
    <property type="component" value="Chromosome 17"/>
</dbReference>
<protein>
    <submittedName>
        <fullName evidence="3">Protein TALPID3 isoform X1</fullName>
    </submittedName>
</protein>
<proteinExistence type="predicted"/>
<feature type="compositionally biased region" description="Polar residues" evidence="1">
    <location>
        <begin position="373"/>
        <end position="404"/>
    </location>
</feature>
<reference evidence="3" key="1">
    <citation type="submission" date="2025-08" db="UniProtKB">
        <authorList>
            <consortium name="RefSeq"/>
        </authorList>
    </citation>
    <scope>IDENTIFICATION</scope>
    <source>
        <strain evidence="3">Wakin</strain>
        <tissue evidence="3">Muscle</tissue>
    </source>
</reference>
<dbReference type="Pfam" id="PF15324">
    <property type="entry name" value="TALPID3"/>
    <property type="match status" value="1"/>
</dbReference>
<accession>A0A6P6RAF6</accession>
<feature type="compositionally biased region" description="Basic and acidic residues" evidence="1">
    <location>
        <begin position="341"/>
        <end position="352"/>
    </location>
</feature>
<feature type="compositionally biased region" description="Pro residues" evidence="1">
    <location>
        <begin position="1138"/>
        <end position="1154"/>
    </location>
</feature>
<evidence type="ECO:0000256" key="1">
    <source>
        <dbReference type="SAM" id="MobiDB-lite"/>
    </source>
</evidence>
<gene>
    <name evidence="3" type="primary">kiaa0586</name>
</gene>
<feature type="compositionally biased region" description="Gly residues" evidence="1">
    <location>
        <begin position="675"/>
        <end position="688"/>
    </location>
</feature>
<evidence type="ECO:0000313" key="2">
    <source>
        <dbReference type="Proteomes" id="UP000515129"/>
    </source>
</evidence>
<keyword evidence="2" id="KW-1185">Reference proteome</keyword>
<feature type="region of interest" description="Disordered" evidence="1">
    <location>
        <begin position="981"/>
        <end position="1014"/>
    </location>
</feature>
<feature type="compositionally biased region" description="Pro residues" evidence="1">
    <location>
        <begin position="528"/>
        <end position="543"/>
    </location>
</feature>
<feature type="compositionally biased region" description="Pro residues" evidence="1">
    <location>
        <begin position="1265"/>
        <end position="1290"/>
    </location>
</feature>